<name>A0ABV0EDQ3_9BURK</name>
<proteinExistence type="predicted"/>
<evidence type="ECO:0000313" key="1">
    <source>
        <dbReference type="EMBL" id="MEO1766795.1"/>
    </source>
</evidence>
<gene>
    <name evidence="1" type="ORF">V6E02_06165</name>
</gene>
<reference evidence="1 2" key="1">
    <citation type="submission" date="2024-02" db="EMBL/GenBank/DDBJ databases">
        <title>New thermophilic sulfur-oxidizing bacteria from a hot springs of the Uzon caldera (Kamchatka, Russia).</title>
        <authorList>
            <person name="Dukat A.M."/>
            <person name="Elcheninov A.G."/>
            <person name="Frolov E.N."/>
        </authorList>
    </citation>
    <scope>NUCLEOTIDE SEQUENCE [LARGE SCALE GENOMIC DNA]</scope>
    <source>
        <strain evidence="1 2">AK1</strain>
    </source>
</reference>
<dbReference type="InterPro" id="IPR009734">
    <property type="entry name" value="Myoviridae_GpU"/>
</dbReference>
<dbReference type="Proteomes" id="UP001482231">
    <property type="component" value="Unassembled WGS sequence"/>
</dbReference>
<organism evidence="1 2">
    <name type="scientific">Thiobacter aerophilum</name>
    <dbReference type="NCBI Taxonomy" id="3121275"/>
    <lineage>
        <taxon>Bacteria</taxon>
        <taxon>Pseudomonadati</taxon>
        <taxon>Pseudomonadota</taxon>
        <taxon>Betaproteobacteria</taxon>
        <taxon>Burkholderiales</taxon>
        <taxon>Thiobacteraceae</taxon>
        <taxon>Thiobacter</taxon>
    </lineage>
</organism>
<sequence>MSLYAVLGETELEIITWLDGLTMRYAADYAEQGLIGGKSLLQYTGHRPDEVTIEARLHAAWCNPADEVRAIKERMDAREPLAFVLASGEYRGVFVITEAEVTTAQTDGAGRAIAFELRLSLKEYIGDPAEPNPPGVVTAGYRIPVGAATVDDFDLIDAAPVASPGGLAAAVADGIAAIGRAVTVAADVASLASLAARAPDAALLALPGVVGSVTTLATGMPTQAFDTLRSVAQVASDAVTFYGALNTAKSQFEACAGALGSGLSGMSSALYSMRYGLDTLQGARGALDRIGAQAAARLPLDEVWV</sequence>
<protein>
    <submittedName>
        <fullName evidence="1">Phage tail protein</fullName>
    </submittedName>
</protein>
<comment type="caution">
    <text evidence="1">The sequence shown here is derived from an EMBL/GenBank/DDBJ whole genome shotgun (WGS) entry which is preliminary data.</text>
</comment>
<keyword evidence="2" id="KW-1185">Reference proteome</keyword>
<dbReference type="Pfam" id="PF06995">
    <property type="entry name" value="Phage_P2_GpU"/>
    <property type="match status" value="1"/>
</dbReference>
<dbReference type="RefSeq" id="WP_347307902.1">
    <property type="nucleotide sequence ID" value="NZ_JBAJEX010000003.1"/>
</dbReference>
<dbReference type="EMBL" id="JBAJEX010000003">
    <property type="protein sequence ID" value="MEO1766795.1"/>
    <property type="molecule type" value="Genomic_DNA"/>
</dbReference>
<accession>A0ABV0EDQ3</accession>
<evidence type="ECO:0000313" key="2">
    <source>
        <dbReference type="Proteomes" id="UP001482231"/>
    </source>
</evidence>